<dbReference type="PROSITE" id="PS51257">
    <property type="entry name" value="PROKAR_LIPOPROTEIN"/>
    <property type="match status" value="1"/>
</dbReference>
<organism evidence="4 5">
    <name type="scientific">Bifidobacterium asteroides</name>
    <dbReference type="NCBI Taxonomy" id="1684"/>
    <lineage>
        <taxon>Bacteria</taxon>
        <taxon>Bacillati</taxon>
        <taxon>Actinomycetota</taxon>
        <taxon>Actinomycetes</taxon>
        <taxon>Bifidobacteriales</taxon>
        <taxon>Bifidobacteriaceae</taxon>
        <taxon>Bifidobacterium</taxon>
    </lineage>
</organism>
<dbReference type="AlphaFoldDB" id="A0A0F4KTE3"/>
<accession>A0A0F4KTE3</accession>
<name>A0A0F4KTE3_9BIFI</name>
<dbReference type="EMBL" id="JWME01000013">
    <property type="protein sequence ID" value="KJY49279.1"/>
    <property type="molecule type" value="Genomic_DNA"/>
</dbReference>
<evidence type="ECO:0000256" key="1">
    <source>
        <dbReference type="SAM" id="MobiDB-lite"/>
    </source>
</evidence>
<evidence type="ECO:0000313" key="5">
    <source>
        <dbReference type="Proteomes" id="UP000033648"/>
    </source>
</evidence>
<gene>
    <name evidence="4" type="ORF">JF69_13730</name>
</gene>
<feature type="signal peptide" evidence="2">
    <location>
        <begin position="1"/>
        <end position="28"/>
    </location>
</feature>
<dbReference type="Pfam" id="PF26366">
    <property type="entry name" value="DUF8094"/>
    <property type="match status" value="1"/>
</dbReference>
<protein>
    <recommendedName>
        <fullName evidence="3">DUF8094 domain-containing protein</fullName>
    </recommendedName>
</protein>
<keyword evidence="2" id="KW-0732">Signal</keyword>
<evidence type="ECO:0000259" key="3">
    <source>
        <dbReference type="Pfam" id="PF26366"/>
    </source>
</evidence>
<evidence type="ECO:0000256" key="2">
    <source>
        <dbReference type="SAM" id="SignalP"/>
    </source>
</evidence>
<sequence>MSKNKPMNKVAAAAALALSLALLPGLSACEGQVPQARRTEPQSTATTAPAPNLTPAQEARIRKSIGAVLDQANEAKDPAGLGQRVSGPQLEIRTSELTIAQATGQLDPKTTIPATIAQTVIPGDPGWPRSVFSITTTTQDQQSKRLLVLEQESAHENYKLWGVARLFQGAQLPKFPVATIGARMGEGDDQGLKATPVEAVRRYADLLQNPQDSKFAKEFAQDDFRTSLGTLTQVVQQGIEANKGSQSQTFTPAQGQLRVMHSSDGGDLVVARIDSVWTRQAGEGRESSPASDAEKALFGQGKPTSTMKVTYVNVIALYIPSADSHEPIRAVGAEREPIKVEAV</sequence>
<reference evidence="4 5" key="1">
    <citation type="submission" date="2014-12" db="EMBL/GenBank/DDBJ databases">
        <title>Comparative genomics of the lactic acid bacteria isolated from the honey bee gut.</title>
        <authorList>
            <person name="Ellegaard K.M."/>
            <person name="Tamarit D."/>
            <person name="Javelind E."/>
            <person name="Olofsson T."/>
            <person name="Andersson S.G."/>
            <person name="Vasquez A."/>
        </authorList>
    </citation>
    <scope>NUCLEOTIDE SEQUENCE [LARGE SCALE GENOMIC DNA]</scope>
    <source>
        <strain evidence="4 5">Bin2</strain>
    </source>
</reference>
<evidence type="ECO:0000313" key="4">
    <source>
        <dbReference type="EMBL" id="KJY49279.1"/>
    </source>
</evidence>
<feature type="region of interest" description="Disordered" evidence="1">
    <location>
        <begin position="33"/>
        <end position="52"/>
    </location>
</feature>
<dbReference type="Proteomes" id="UP000033648">
    <property type="component" value="Unassembled WGS sequence"/>
</dbReference>
<feature type="domain" description="DUF8094" evidence="3">
    <location>
        <begin position="50"/>
        <end position="334"/>
    </location>
</feature>
<dbReference type="PATRIC" id="fig|1684.4.peg.1477"/>
<feature type="chain" id="PRO_5002472039" description="DUF8094 domain-containing protein" evidence="2">
    <location>
        <begin position="29"/>
        <end position="343"/>
    </location>
</feature>
<dbReference type="OrthoDB" id="3266092at2"/>
<dbReference type="InterPro" id="IPR058407">
    <property type="entry name" value="DUF8094"/>
</dbReference>
<proteinExistence type="predicted"/>
<comment type="caution">
    <text evidence="4">The sequence shown here is derived from an EMBL/GenBank/DDBJ whole genome shotgun (WGS) entry which is preliminary data.</text>
</comment>